<feature type="domain" description="AB hydrolase-1" evidence="2">
    <location>
        <begin position="27"/>
        <end position="130"/>
    </location>
</feature>
<dbReference type="AlphaFoldDB" id="A0A5S3X480"/>
<evidence type="ECO:0000256" key="1">
    <source>
        <dbReference type="ARBA" id="ARBA00022801"/>
    </source>
</evidence>
<dbReference type="Proteomes" id="UP000306719">
    <property type="component" value="Unassembled WGS sequence"/>
</dbReference>
<dbReference type="RefSeq" id="WP_138543799.1">
    <property type="nucleotide sequence ID" value="NZ_PNCJ01000007.1"/>
</dbReference>
<evidence type="ECO:0000313" key="3">
    <source>
        <dbReference type="EMBL" id="TMP38988.1"/>
    </source>
</evidence>
<gene>
    <name evidence="3" type="ORF">CWB98_04695</name>
</gene>
<dbReference type="InterPro" id="IPR000073">
    <property type="entry name" value="AB_hydrolase_1"/>
</dbReference>
<dbReference type="SUPFAM" id="SSF53474">
    <property type="entry name" value="alpha/beta-Hydrolases"/>
    <property type="match status" value="1"/>
</dbReference>
<evidence type="ECO:0000313" key="4">
    <source>
        <dbReference type="Proteomes" id="UP000306719"/>
    </source>
</evidence>
<organism evidence="3 4">
    <name type="scientific">Pseudoalteromonas rubra</name>
    <dbReference type="NCBI Taxonomy" id="43658"/>
    <lineage>
        <taxon>Bacteria</taxon>
        <taxon>Pseudomonadati</taxon>
        <taxon>Pseudomonadota</taxon>
        <taxon>Gammaproteobacteria</taxon>
        <taxon>Alteromonadales</taxon>
        <taxon>Pseudoalteromonadaceae</taxon>
        <taxon>Pseudoalteromonas</taxon>
    </lineage>
</organism>
<dbReference type="PANTHER" id="PTHR43798">
    <property type="entry name" value="MONOACYLGLYCEROL LIPASE"/>
    <property type="match status" value="1"/>
</dbReference>
<evidence type="ECO:0000259" key="2">
    <source>
        <dbReference type="Pfam" id="PF00561"/>
    </source>
</evidence>
<comment type="caution">
    <text evidence="3">The sequence shown here is derived from an EMBL/GenBank/DDBJ whole genome shotgun (WGS) entry which is preliminary data.</text>
</comment>
<dbReference type="Pfam" id="PF00561">
    <property type="entry name" value="Abhydrolase_1"/>
    <property type="match status" value="1"/>
</dbReference>
<reference evidence="4" key="2">
    <citation type="submission" date="2019-06" db="EMBL/GenBank/DDBJ databases">
        <title>Co-occurence of chitin degradation, pigmentation and bioactivity in marine Pseudoalteromonas.</title>
        <authorList>
            <person name="Sonnenschein E.C."/>
            <person name="Bech P.K."/>
        </authorList>
    </citation>
    <scope>NUCLEOTIDE SEQUENCE [LARGE SCALE GENOMIC DNA]</scope>
    <source>
        <strain evidence="4">S2599</strain>
    </source>
</reference>
<dbReference type="GO" id="GO:0016787">
    <property type="term" value="F:hydrolase activity"/>
    <property type="evidence" value="ECO:0007669"/>
    <property type="project" value="UniProtKB-KW"/>
</dbReference>
<dbReference type="InterPro" id="IPR029058">
    <property type="entry name" value="AB_hydrolase_fold"/>
</dbReference>
<dbReference type="PANTHER" id="PTHR43798:SF31">
    <property type="entry name" value="AB HYDROLASE SUPERFAMILY PROTEIN YCLE"/>
    <property type="match status" value="1"/>
</dbReference>
<accession>A0A5S3X480</accession>
<name>A0A5S3X480_9GAMM</name>
<dbReference type="GO" id="GO:0016020">
    <property type="term" value="C:membrane"/>
    <property type="evidence" value="ECO:0007669"/>
    <property type="project" value="TreeGrafter"/>
</dbReference>
<keyword evidence="1" id="KW-0378">Hydrolase</keyword>
<sequence>MTKQSAYADINGISIHFEQSGNPEGFPLVMLHGGLGSTRDLDVLTEYLEPHFRLISIDLRGQGKSSLGNAPLSYAQYQNDVQTLLGLLDISRYFLFGFSDGGIVAYRLAAQNPAQVTRLLTLGSSWRLEEGDPAVETLRGLTVEMWTELFPEGVAYYQASNPAPNFPALVEAVKTLWLNTEESGYPCDLVAHIDCPTLIMRGDDDFLFSLEEAVALKARIKDASFANIPFTTHAAHQELPELLGPLIRQFFLQPNQATNKSV</sequence>
<dbReference type="Gene3D" id="3.40.50.1820">
    <property type="entry name" value="alpha/beta hydrolase"/>
    <property type="match status" value="1"/>
</dbReference>
<reference evidence="3 4" key="1">
    <citation type="submission" date="2018-01" db="EMBL/GenBank/DDBJ databases">
        <authorList>
            <person name="Paulsen S."/>
            <person name="Gram L.K."/>
        </authorList>
    </citation>
    <scope>NUCLEOTIDE SEQUENCE [LARGE SCALE GENOMIC DNA]</scope>
    <source>
        <strain evidence="3 4">S2599</strain>
    </source>
</reference>
<proteinExistence type="predicted"/>
<dbReference type="EMBL" id="PNCJ01000007">
    <property type="protein sequence ID" value="TMP38988.1"/>
    <property type="molecule type" value="Genomic_DNA"/>
</dbReference>
<dbReference type="InterPro" id="IPR050266">
    <property type="entry name" value="AB_hydrolase_sf"/>
</dbReference>
<dbReference type="OrthoDB" id="5296151at2"/>
<protein>
    <submittedName>
        <fullName evidence="3">Oxidoreductase</fullName>
    </submittedName>
</protein>